<dbReference type="SMART" id="SM00245">
    <property type="entry name" value="TSPc"/>
    <property type="match status" value="1"/>
</dbReference>
<keyword evidence="2 5" id="KW-0645">Protease</keyword>
<keyword evidence="4 5" id="KW-0720">Serine protease</keyword>
<organism evidence="7 8">
    <name type="scientific">Bythopirellula goksoeyrii</name>
    <dbReference type="NCBI Taxonomy" id="1400387"/>
    <lineage>
        <taxon>Bacteria</taxon>
        <taxon>Pseudomonadati</taxon>
        <taxon>Planctomycetota</taxon>
        <taxon>Planctomycetia</taxon>
        <taxon>Pirellulales</taxon>
        <taxon>Lacipirellulaceae</taxon>
        <taxon>Bythopirellula</taxon>
    </lineage>
</organism>
<dbReference type="AlphaFoldDB" id="A0A5B9Q9E0"/>
<dbReference type="InterPro" id="IPR001478">
    <property type="entry name" value="PDZ"/>
</dbReference>
<dbReference type="GO" id="GO:0004175">
    <property type="term" value="F:endopeptidase activity"/>
    <property type="evidence" value="ECO:0007669"/>
    <property type="project" value="TreeGrafter"/>
</dbReference>
<evidence type="ECO:0000256" key="1">
    <source>
        <dbReference type="ARBA" id="ARBA00009179"/>
    </source>
</evidence>
<name>A0A5B9Q9E0_9BACT</name>
<dbReference type="Gene3D" id="3.30.750.44">
    <property type="match status" value="1"/>
</dbReference>
<dbReference type="GO" id="GO:0030288">
    <property type="term" value="C:outer membrane-bounded periplasmic space"/>
    <property type="evidence" value="ECO:0007669"/>
    <property type="project" value="TreeGrafter"/>
</dbReference>
<evidence type="ECO:0000259" key="6">
    <source>
        <dbReference type="PROSITE" id="PS50106"/>
    </source>
</evidence>
<dbReference type="EMBL" id="CP042913">
    <property type="protein sequence ID" value="QEG34012.1"/>
    <property type="molecule type" value="Genomic_DNA"/>
</dbReference>
<dbReference type="KEGG" id="bgok:Pr1d_12840"/>
<dbReference type="Gene3D" id="2.30.42.10">
    <property type="match status" value="1"/>
</dbReference>
<evidence type="ECO:0000256" key="2">
    <source>
        <dbReference type="ARBA" id="ARBA00022670"/>
    </source>
</evidence>
<dbReference type="GO" id="GO:0007165">
    <property type="term" value="P:signal transduction"/>
    <property type="evidence" value="ECO:0007669"/>
    <property type="project" value="TreeGrafter"/>
</dbReference>
<evidence type="ECO:0000256" key="3">
    <source>
        <dbReference type="ARBA" id="ARBA00022801"/>
    </source>
</evidence>
<dbReference type="CDD" id="cd06782">
    <property type="entry name" value="cpPDZ_CPP-like"/>
    <property type="match status" value="1"/>
</dbReference>
<evidence type="ECO:0000313" key="8">
    <source>
        <dbReference type="Proteomes" id="UP000323917"/>
    </source>
</evidence>
<dbReference type="NCBIfam" id="TIGR00225">
    <property type="entry name" value="prc"/>
    <property type="match status" value="1"/>
</dbReference>
<dbReference type="GO" id="GO:0006508">
    <property type="term" value="P:proteolysis"/>
    <property type="evidence" value="ECO:0007669"/>
    <property type="project" value="UniProtKB-KW"/>
</dbReference>
<proteinExistence type="inferred from homology"/>
<dbReference type="Pfam" id="PF17820">
    <property type="entry name" value="PDZ_6"/>
    <property type="match status" value="1"/>
</dbReference>
<evidence type="ECO:0000256" key="5">
    <source>
        <dbReference type="RuleBase" id="RU004404"/>
    </source>
</evidence>
<sequence>MSLRNLLLFVFIVLLSYVCYVRAEQNPYARYIAASYSVIDRWSLVSPPDQELFDGAMDGMIEVLHKRGDEHSMFVDPQERDTFQEDLIQEFGGIGVRILELGDPPQLTVVGPPEPGTPAFSADIRAGDRIVAIDGQPTAEMEMRDALRLVRGEVGTPVTLTVIHPEEKDETDVKIVRAVINVESIYGDLRGEGNKWQFLLGADDRIGYVRITKFGDKTLDEFTDVLAELNSAGIQGLILDVRDNYGGTLEAAVGISDLFLRAGQPIVTTRDREEEIRDRFVSTGRGGYLDIPIAVLINHNSASASEILAACLQDYHRAVIIGQRSYGKGTVQRIMQIESGRSLLKLTSATYWRPSGKNIHRMAEAKESDSWGVKPTTGFEIEMDDDEYLLWRKYRYRRDLLGEQTDGPLAEELDSQNGGIPNDFRDEALDLAIEYLQSQMGK</sequence>
<dbReference type="PROSITE" id="PS50106">
    <property type="entry name" value="PDZ"/>
    <property type="match status" value="1"/>
</dbReference>
<evidence type="ECO:0000256" key="4">
    <source>
        <dbReference type="ARBA" id="ARBA00022825"/>
    </source>
</evidence>
<dbReference type="InterPro" id="IPR036034">
    <property type="entry name" value="PDZ_sf"/>
</dbReference>
<dbReference type="RefSeq" id="WP_148072710.1">
    <property type="nucleotide sequence ID" value="NZ_CP042913.1"/>
</dbReference>
<dbReference type="Proteomes" id="UP000323917">
    <property type="component" value="Chromosome"/>
</dbReference>
<dbReference type="SMART" id="SM00228">
    <property type="entry name" value="PDZ"/>
    <property type="match status" value="1"/>
</dbReference>
<feature type="domain" description="PDZ" evidence="6">
    <location>
        <begin position="92"/>
        <end position="151"/>
    </location>
</feature>
<dbReference type="InterPro" id="IPR004447">
    <property type="entry name" value="Peptidase_S41A"/>
</dbReference>
<reference evidence="7 8" key="1">
    <citation type="submission" date="2019-08" db="EMBL/GenBank/DDBJ databases">
        <title>Deep-cultivation of Planctomycetes and their phenomic and genomic characterization uncovers novel biology.</title>
        <authorList>
            <person name="Wiegand S."/>
            <person name="Jogler M."/>
            <person name="Boedeker C."/>
            <person name="Pinto D."/>
            <person name="Vollmers J."/>
            <person name="Rivas-Marin E."/>
            <person name="Kohn T."/>
            <person name="Peeters S.H."/>
            <person name="Heuer A."/>
            <person name="Rast P."/>
            <person name="Oberbeckmann S."/>
            <person name="Bunk B."/>
            <person name="Jeske O."/>
            <person name="Meyerdierks A."/>
            <person name="Storesund J.E."/>
            <person name="Kallscheuer N."/>
            <person name="Luecker S."/>
            <person name="Lage O.M."/>
            <person name="Pohl T."/>
            <person name="Merkel B.J."/>
            <person name="Hornburger P."/>
            <person name="Mueller R.-W."/>
            <person name="Bruemmer F."/>
            <person name="Labrenz M."/>
            <person name="Spormann A.M."/>
            <person name="Op den Camp H."/>
            <person name="Overmann J."/>
            <person name="Amann R."/>
            <person name="Jetten M.S.M."/>
            <person name="Mascher T."/>
            <person name="Medema M.H."/>
            <person name="Devos D.P."/>
            <person name="Kaster A.-K."/>
            <person name="Ovreas L."/>
            <person name="Rohde M."/>
            <person name="Galperin M.Y."/>
            <person name="Jogler C."/>
        </authorList>
    </citation>
    <scope>NUCLEOTIDE SEQUENCE [LARGE SCALE GENOMIC DNA]</scope>
    <source>
        <strain evidence="7 8">Pr1d</strain>
    </source>
</reference>
<dbReference type="SUPFAM" id="SSF52096">
    <property type="entry name" value="ClpP/crotonase"/>
    <property type="match status" value="1"/>
</dbReference>
<evidence type="ECO:0000313" key="7">
    <source>
        <dbReference type="EMBL" id="QEG34012.1"/>
    </source>
</evidence>
<gene>
    <name evidence="7" type="ORF">Pr1d_12840</name>
</gene>
<dbReference type="PANTHER" id="PTHR32060">
    <property type="entry name" value="TAIL-SPECIFIC PROTEASE"/>
    <property type="match status" value="1"/>
</dbReference>
<accession>A0A5B9Q9E0</accession>
<dbReference type="Gene3D" id="3.90.226.10">
    <property type="entry name" value="2-enoyl-CoA Hydratase, Chain A, domain 1"/>
    <property type="match status" value="1"/>
</dbReference>
<dbReference type="OrthoDB" id="9812068at2"/>
<dbReference type="SUPFAM" id="SSF50156">
    <property type="entry name" value="PDZ domain-like"/>
    <property type="match status" value="1"/>
</dbReference>
<dbReference type="CDD" id="cd07560">
    <property type="entry name" value="Peptidase_S41_CPP"/>
    <property type="match status" value="1"/>
</dbReference>
<dbReference type="GO" id="GO:0008236">
    <property type="term" value="F:serine-type peptidase activity"/>
    <property type="evidence" value="ECO:0007669"/>
    <property type="project" value="UniProtKB-KW"/>
</dbReference>
<dbReference type="PANTHER" id="PTHR32060:SF30">
    <property type="entry name" value="CARBOXY-TERMINAL PROCESSING PROTEASE CTPA"/>
    <property type="match status" value="1"/>
</dbReference>
<keyword evidence="8" id="KW-1185">Reference proteome</keyword>
<comment type="similarity">
    <text evidence="1 5">Belongs to the peptidase S41A family.</text>
</comment>
<dbReference type="InterPro" id="IPR041489">
    <property type="entry name" value="PDZ_6"/>
</dbReference>
<dbReference type="Pfam" id="PF03572">
    <property type="entry name" value="Peptidase_S41"/>
    <property type="match status" value="1"/>
</dbReference>
<dbReference type="EC" id="3.4.21.-" evidence="7"/>
<dbReference type="InterPro" id="IPR005151">
    <property type="entry name" value="Tail-specific_protease"/>
</dbReference>
<dbReference type="InterPro" id="IPR029045">
    <property type="entry name" value="ClpP/crotonase-like_dom_sf"/>
</dbReference>
<keyword evidence="3 5" id="KW-0378">Hydrolase</keyword>
<protein>
    <submittedName>
        <fullName evidence="7">Putative CtpA-like serine protease</fullName>
        <ecNumber evidence="7">3.4.21.-</ecNumber>
    </submittedName>
</protein>